<feature type="binding site" evidence="7">
    <location>
        <position position="155"/>
    </location>
    <ligand>
        <name>3-phosphoshikimate</name>
        <dbReference type="ChEBI" id="CHEBI:145989"/>
    </ligand>
</feature>
<sequence>MTLVEIPGSKSITARALYLAAAAEGVTTLRRPLVSDDSEGFAEGLLTLGYLLDRRPGVWQVQGRPAGPAVPAASVYCRDGATTARFLPALAAAGHGSFHFDASEQMRRRPLGPLTNALRELGVELTHEGAEGHHPLRVEARGIEGGKITLDAGLSSQFLTALLLTGPLTRRGLEITVTDLVSVPYVGITLAMMNAFGNPAHRDGDTFVVPPIPYQARDYLIEPDASTASYVLAAAALTGNSVTVPGLGSDSLQGDLRFADVLRQMGADVQLTPDQVTVTGTGRLRGVTVNMRDISDTVPTLAAIAPFADGPVRIEDVYNIRVKECDRLEACAQNLRAMGVSVLTGPDWLEIHPGPVRSTTIACHGDHRIAMSFSVTGLRVRGGITLDDPGCVRKTFPEFHRTLAELRASWGI</sequence>
<feature type="binding site" evidence="7">
    <location>
        <position position="394"/>
    </location>
    <ligand>
        <name>phosphoenolpyruvate</name>
        <dbReference type="ChEBI" id="CHEBI:58702"/>
    </ligand>
</feature>
<feature type="binding site" evidence="7">
    <location>
        <position position="157"/>
    </location>
    <ligand>
        <name>3-phosphoshikimate</name>
        <dbReference type="ChEBI" id="CHEBI:145989"/>
    </ligand>
</feature>
<name>A0ABW1G049_9ACTN</name>
<protein>
    <recommendedName>
        <fullName evidence="7">3-phosphoshikimate 1-carboxyvinyltransferase</fullName>
        <ecNumber evidence="7">2.5.1.19</ecNumber>
    </recommendedName>
    <alternativeName>
        <fullName evidence="7">5-enolpyruvylshikimate-3-phosphate synthase</fullName>
        <shortName evidence="7">EPSP synthase</shortName>
        <shortName evidence="7">EPSPS</shortName>
    </alternativeName>
</protein>
<evidence type="ECO:0000256" key="7">
    <source>
        <dbReference type="HAMAP-Rule" id="MF_00210"/>
    </source>
</evidence>
<feature type="active site" description="Proton acceptor" evidence="7">
    <location>
        <position position="296"/>
    </location>
</feature>
<dbReference type="RefSeq" id="WP_380582322.1">
    <property type="nucleotide sequence ID" value="NZ_JBHSQJ010000038.1"/>
</dbReference>
<dbReference type="InterPro" id="IPR023193">
    <property type="entry name" value="EPSP_synthase_CS"/>
</dbReference>
<dbReference type="PANTHER" id="PTHR21090:SF5">
    <property type="entry name" value="PENTAFUNCTIONAL AROM POLYPEPTIDE"/>
    <property type="match status" value="1"/>
</dbReference>
<dbReference type="NCBIfam" id="TIGR01356">
    <property type="entry name" value="aroA"/>
    <property type="match status" value="1"/>
</dbReference>
<keyword evidence="4 7" id="KW-0808">Transferase</keyword>
<comment type="pathway">
    <text evidence="1 7">Metabolic intermediate biosynthesis; chorismate biosynthesis; chorismate from D-erythrose 4-phosphate and phosphoenolpyruvate: step 6/7.</text>
</comment>
<feature type="binding site" evidence="7">
    <location>
        <position position="15"/>
    </location>
    <ligand>
        <name>3-phosphoshikimate</name>
        <dbReference type="ChEBI" id="CHEBI:145989"/>
    </ligand>
</feature>
<keyword evidence="10" id="KW-1185">Reference proteome</keyword>
<dbReference type="PANTHER" id="PTHR21090">
    <property type="entry name" value="AROM/DEHYDROQUINATE SYNTHASE"/>
    <property type="match status" value="1"/>
</dbReference>
<accession>A0ABW1G049</accession>
<feature type="binding site" evidence="7">
    <location>
        <position position="10"/>
    </location>
    <ligand>
        <name>3-phosphoshikimate</name>
        <dbReference type="ChEBI" id="CHEBI:145989"/>
    </ligand>
</feature>
<organism evidence="9 10">
    <name type="scientific">Streptacidiphilus monticola</name>
    <dbReference type="NCBI Taxonomy" id="2161674"/>
    <lineage>
        <taxon>Bacteria</taxon>
        <taxon>Bacillati</taxon>
        <taxon>Actinomycetota</taxon>
        <taxon>Actinomycetes</taxon>
        <taxon>Kitasatosporales</taxon>
        <taxon>Streptomycetaceae</taxon>
        <taxon>Streptacidiphilus</taxon>
    </lineage>
</organism>
<dbReference type="CDD" id="cd01556">
    <property type="entry name" value="EPSP_synthase"/>
    <property type="match status" value="1"/>
</dbReference>
<dbReference type="Pfam" id="PF00275">
    <property type="entry name" value="EPSP_synthase"/>
    <property type="match status" value="1"/>
</dbReference>
<dbReference type="GO" id="GO:0003866">
    <property type="term" value="F:3-phosphoshikimate 1-carboxyvinyltransferase activity"/>
    <property type="evidence" value="ECO:0007669"/>
    <property type="project" value="UniProtKB-EC"/>
</dbReference>
<feature type="binding site" evidence="7">
    <location>
        <position position="323"/>
    </location>
    <ligand>
        <name>3-phosphoshikimate</name>
        <dbReference type="ChEBI" id="CHEBI:145989"/>
    </ligand>
</feature>
<comment type="subcellular location">
    <subcellularLocation>
        <location evidence="7">Cytoplasm</location>
    </subcellularLocation>
</comment>
<comment type="caution">
    <text evidence="7">Lacks conserved residue(s) required for the propagation of feature annotation.</text>
</comment>
<evidence type="ECO:0000313" key="10">
    <source>
        <dbReference type="Proteomes" id="UP001596174"/>
    </source>
</evidence>
<reference evidence="10" key="1">
    <citation type="journal article" date="2019" name="Int. J. Syst. Evol. Microbiol.">
        <title>The Global Catalogue of Microorganisms (GCM) 10K type strain sequencing project: providing services to taxonomists for standard genome sequencing and annotation.</title>
        <authorList>
            <consortium name="The Broad Institute Genomics Platform"/>
            <consortium name="The Broad Institute Genome Sequencing Center for Infectious Disease"/>
            <person name="Wu L."/>
            <person name="Ma J."/>
        </authorList>
    </citation>
    <scope>NUCLEOTIDE SEQUENCE [LARGE SCALE GENOMIC DNA]</scope>
    <source>
        <strain evidence="10">JCM 4816</strain>
    </source>
</reference>
<comment type="catalytic activity">
    <reaction evidence="6">
        <text>3-phosphoshikimate + phosphoenolpyruvate = 5-O-(1-carboxyvinyl)-3-phosphoshikimate + phosphate</text>
        <dbReference type="Rhea" id="RHEA:21256"/>
        <dbReference type="ChEBI" id="CHEBI:43474"/>
        <dbReference type="ChEBI" id="CHEBI:57701"/>
        <dbReference type="ChEBI" id="CHEBI:58702"/>
        <dbReference type="ChEBI" id="CHEBI:145989"/>
        <dbReference type="EC" id="2.5.1.19"/>
    </reaction>
    <physiologicalReaction direction="left-to-right" evidence="6">
        <dbReference type="Rhea" id="RHEA:21257"/>
    </physiologicalReaction>
</comment>
<keyword evidence="3 7" id="KW-0028">Amino-acid biosynthesis</keyword>
<feature type="binding site" evidence="7">
    <location>
        <position position="10"/>
    </location>
    <ligand>
        <name>phosphoenolpyruvate</name>
        <dbReference type="ChEBI" id="CHEBI:58702"/>
    </ligand>
</feature>
<feature type="binding site" evidence="7">
    <location>
        <position position="327"/>
    </location>
    <ligand>
        <name>phosphoenolpyruvate</name>
        <dbReference type="ChEBI" id="CHEBI:58702"/>
    </ligand>
</feature>
<comment type="similarity">
    <text evidence="2 7">Belongs to the EPSP synthase family.</text>
</comment>
<dbReference type="EMBL" id="JBHSQJ010000038">
    <property type="protein sequence ID" value="MFC5907668.1"/>
    <property type="molecule type" value="Genomic_DNA"/>
</dbReference>
<dbReference type="PROSITE" id="PS00885">
    <property type="entry name" value="EPSP_SYNTHASE_2"/>
    <property type="match status" value="1"/>
</dbReference>
<dbReference type="Gene3D" id="3.65.10.10">
    <property type="entry name" value="Enolpyruvate transferase domain"/>
    <property type="match status" value="2"/>
</dbReference>
<feature type="domain" description="Enolpyruvate transferase" evidence="8">
    <location>
        <begin position="4"/>
        <end position="403"/>
    </location>
</feature>
<evidence type="ECO:0000256" key="2">
    <source>
        <dbReference type="ARBA" id="ARBA00009948"/>
    </source>
</evidence>
<evidence type="ECO:0000256" key="4">
    <source>
        <dbReference type="ARBA" id="ARBA00022679"/>
    </source>
</evidence>
<feature type="binding site" evidence="7">
    <location>
        <position position="157"/>
    </location>
    <ligand>
        <name>phosphoenolpyruvate</name>
        <dbReference type="ChEBI" id="CHEBI:58702"/>
    </ligand>
</feature>
<feature type="binding site" evidence="7">
    <location>
        <position position="319"/>
    </location>
    <ligand>
        <name>3-phosphoshikimate</name>
        <dbReference type="ChEBI" id="CHEBI:145989"/>
    </ligand>
</feature>
<evidence type="ECO:0000313" key="9">
    <source>
        <dbReference type="EMBL" id="MFC5907668.1"/>
    </source>
</evidence>
<evidence type="ECO:0000256" key="1">
    <source>
        <dbReference type="ARBA" id="ARBA00004811"/>
    </source>
</evidence>
<keyword evidence="5 7" id="KW-0057">Aromatic amino acid biosynthesis</keyword>
<comment type="function">
    <text evidence="7">Catalyzes the transfer of the enolpyruvyl moiety of phosphoenolpyruvate (PEP) to the 5-hydroxyl of shikimate-3-phosphate (S3P) to produce enolpyruvyl shikimate-3-phosphate and inorganic phosphate.</text>
</comment>
<dbReference type="SUPFAM" id="SSF55205">
    <property type="entry name" value="EPT/RTPC-like"/>
    <property type="match status" value="1"/>
</dbReference>
<dbReference type="HAMAP" id="MF_00210">
    <property type="entry name" value="EPSP_synth"/>
    <property type="match status" value="1"/>
</dbReference>
<evidence type="ECO:0000259" key="8">
    <source>
        <dbReference type="Pfam" id="PF00275"/>
    </source>
</evidence>
<evidence type="ECO:0000256" key="5">
    <source>
        <dbReference type="ARBA" id="ARBA00023141"/>
    </source>
</evidence>
<dbReference type="InterPro" id="IPR006264">
    <property type="entry name" value="EPSP_synthase"/>
</dbReference>
<feature type="binding site" evidence="7">
    <location>
        <position position="109"/>
    </location>
    <ligand>
        <name>phosphoenolpyruvate</name>
        <dbReference type="ChEBI" id="CHEBI:58702"/>
    </ligand>
</feature>
<evidence type="ECO:0000256" key="6">
    <source>
        <dbReference type="ARBA" id="ARBA00044633"/>
    </source>
</evidence>
<proteinExistence type="inferred from homology"/>
<dbReference type="InterPro" id="IPR036968">
    <property type="entry name" value="Enolpyruvate_Tfrase_sf"/>
</dbReference>
<comment type="caution">
    <text evidence="9">The sequence shown here is derived from an EMBL/GenBank/DDBJ whole genome shotgun (WGS) entry which is preliminary data.</text>
</comment>
<feature type="binding site" evidence="7">
    <location>
        <position position="11"/>
    </location>
    <ligand>
        <name>3-phosphoshikimate</name>
        <dbReference type="ChEBI" id="CHEBI:145989"/>
    </ligand>
</feature>
<keyword evidence="7" id="KW-0963">Cytoplasm</keyword>
<dbReference type="Proteomes" id="UP001596174">
    <property type="component" value="Unassembled WGS sequence"/>
</dbReference>
<dbReference type="PIRSF" id="PIRSF000505">
    <property type="entry name" value="EPSPS"/>
    <property type="match status" value="1"/>
</dbReference>
<feature type="binding site" evidence="7">
    <location>
        <position position="156"/>
    </location>
    <ligand>
        <name>3-phosphoshikimate</name>
        <dbReference type="ChEBI" id="CHEBI:145989"/>
    </ligand>
</feature>
<feature type="binding site" evidence="7">
    <location>
        <position position="296"/>
    </location>
    <ligand>
        <name>3-phosphoshikimate</name>
        <dbReference type="ChEBI" id="CHEBI:145989"/>
    </ligand>
</feature>
<evidence type="ECO:0000256" key="3">
    <source>
        <dbReference type="ARBA" id="ARBA00022605"/>
    </source>
</evidence>
<comment type="subunit">
    <text evidence="7">Monomer.</text>
</comment>
<dbReference type="EC" id="2.5.1.19" evidence="7"/>
<feature type="binding site" evidence="7">
    <location>
        <position position="368"/>
    </location>
    <ligand>
        <name>phosphoenolpyruvate</name>
        <dbReference type="ChEBI" id="CHEBI:58702"/>
    </ligand>
</feature>
<dbReference type="InterPro" id="IPR013792">
    <property type="entry name" value="RNA3'P_cycl/enolpyr_Trfase_a/b"/>
</dbReference>
<dbReference type="InterPro" id="IPR001986">
    <property type="entry name" value="Enolpyruvate_Tfrase_dom"/>
</dbReference>
<gene>
    <name evidence="7 9" type="primary">aroA</name>
    <name evidence="9" type="ORF">ACFP3V_10590</name>
</gene>